<sequence length="146" mass="16283">MSSSDNHPPQPPTAPLLVKHTAASAYPDVDGHLRELPLRNDARSMSLVFFPAGTVEPWHHHSNSDNMYVVDGTIRVETKPGSSGGDQQQQQQYELSKGDFFYMPANVPHQVTYVSDTTFLYVNDGVFDGPHWDSEVKETIYPPSKP</sequence>
<gene>
    <name evidence="2" type="ORF">CAOG_005038</name>
</gene>
<dbReference type="Pfam" id="PF07883">
    <property type="entry name" value="Cupin_2"/>
    <property type="match status" value="1"/>
</dbReference>
<keyword evidence="3" id="KW-1185">Reference proteome</keyword>
<name>A0A0D2X3J0_CAPO3</name>
<dbReference type="RefSeq" id="XP_004346723.1">
    <property type="nucleotide sequence ID" value="XM_004346673.2"/>
</dbReference>
<dbReference type="InterPro" id="IPR013096">
    <property type="entry name" value="Cupin_2"/>
</dbReference>
<evidence type="ECO:0000259" key="1">
    <source>
        <dbReference type="Pfam" id="PF07883"/>
    </source>
</evidence>
<dbReference type="EMBL" id="KE346367">
    <property type="protein sequence ID" value="KJE94394.1"/>
    <property type="molecule type" value="Genomic_DNA"/>
</dbReference>
<dbReference type="Proteomes" id="UP000008743">
    <property type="component" value="Unassembled WGS sequence"/>
</dbReference>
<dbReference type="AlphaFoldDB" id="A0A0D2X3J0"/>
<reference evidence="3" key="1">
    <citation type="submission" date="2011-02" db="EMBL/GenBank/DDBJ databases">
        <title>The Genome Sequence of Capsaspora owczarzaki ATCC 30864.</title>
        <authorList>
            <person name="Russ C."/>
            <person name="Cuomo C."/>
            <person name="Burger G."/>
            <person name="Gray M.W."/>
            <person name="Holland P.W.H."/>
            <person name="King N."/>
            <person name="Lang F.B.F."/>
            <person name="Roger A.J."/>
            <person name="Ruiz-Trillo I."/>
            <person name="Young S.K."/>
            <person name="Zeng Q."/>
            <person name="Gargeya S."/>
            <person name="Alvarado L."/>
            <person name="Berlin A."/>
            <person name="Chapman S.B."/>
            <person name="Chen Z."/>
            <person name="Freedman E."/>
            <person name="Gellesch M."/>
            <person name="Goldberg J."/>
            <person name="Griggs A."/>
            <person name="Gujja S."/>
            <person name="Heilman E."/>
            <person name="Heiman D."/>
            <person name="Howarth C."/>
            <person name="Mehta T."/>
            <person name="Neiman D."/>
            <person name="Pearson M."/>
            <person name="Roberts A."/>
            <person name="Saif S."/>
            <person name="Shea T."/>
            <person name="Shenoy N."/>
            <person name="Sisk P."/>
            <person name="Stolte C."/>
            <person name="Sykes S."/>
            <person name="White J."/>
            <person name="Yandava C."/>
            <person name="Haas B."/>
            <person name="Nusbaum C."/>
            <person name="Birren B."/>
        </authorList>
    </citation>
    <scope>NUCLEOTIDE SEQUENCE</scope>
    <source>
        <strain evidence="3">ATCC 30864</strain>
    </source>
</reference>
<feature type="domain" description="Cupin type-2" evidence="1">
    <location>
        <begin position="47"/>
        <end position="119"/>
    </location>
</feature>
<dbReference type="CDD" id="cd02208">
    <property type="entry name" value="cupin_RmlC-like"/>
    <property type="match status" value="1"/>
</dbReference>
<evidence type="ECO:0000313" key="2">
    <source>
        <dbReference type="EMBL" id="KJE94394.1"/>
    </source>
</evidence>
<proteinExistence type="predicted"/>
<accession>A0A0D2X3J0</accession>
<dbReference type="InterPro" id="IPR014710">
    <property type="entry name" value="RmlC-like_jellyroll"/>
</dbReference>
<organism evidence="2 3">
    <name type="scientific">Capsaspora owczarzaki (strain ATCC 30864)</name>
    <dbReference type="NCBI Taxonomy" id="595528"/>
    <lineage>
        <taxon>Eukaryota</taxon>
        <taxon>Filasterea</taxon>
        <taxon>Capsaspora</taxon>
    </lineage>
</organism>
<dbReference type="OrthoDB" id="2106730at2759"/>
<dbReference type="InParanoid" id="A0A0D2X3J0"/>
<dbReference type="SUPFAM" id="SSF51182">
    <property type="entry name" value="RmlC-like cupins"/>
    <property type="match status" value="1"/>
</dbReference>
<dbReference type="Gene3D" id="2.60.120.10">
    <property type="entry name" value="Jelly Rolls"/>
    <property type="match status" value="1"/>
</dbReference>
<protein>
    <recommendedName>
        <fullName evidence="1">Cupin type-2 domain-containing protein</fullName>
    </recommendedName>
</protein>
<dbReference type="InterPro" id="IPR011051">
    <property type="entry name" value="RmlC_Cupin_sf"/>
</dbReference>
<evidence type="ECO:0000313" key="3">
    <source>
        <dbReference type="Proteomes" id="UP000008743"/>
    </source>
</evidence>